<gene>
    <name evidence="1" type="ORF">DES53_102899</name>
</gene>
<dbReference type="AlphaFoldDB" id="A0A366HTU1"/>
<accession>A0A366HTU1</accession>
<proteinExistence type="predicted"/>
<keyword evidence="2" id="KW-1185">Reference proteome</keyword>
<evidence type="ECO:0000313" key="1">
    <source>
        <dbReference type="EMBL" id="RBP46508.1"/>
    </source>
</evidence>
<protein>
    <submittedName>
        <fullName evidence="1">Uncharacterized protein</fullName>
    </submittedName>
</protein>
<reference evidence="1 2" key="1">
    <citation type="submission" date="2018-06" db="EMBL/GenBank/DDBJ databases">
        <title>Genomic Encyclopedia of Type Strains, Phase IV (KMG-IV): sequencing the most valuable type-strain genomes for metagenomic binning, comparative biology and taxonomic classification.</title>
        <authorList>
            <person name="Goeker M."/>
        </authorList>
    </citation>
    <scope>NUCLEOTIDE SEQUENCE [LARGE SCALE GENOMIC DNA]</scope>
    <source>
        <strain evidence="1 2">DSM 25532</strain>
    </source>
</reference>
<organism evidence="1 2">
    <name type="scientific">Roseimicrobium gellanilyticum</name>
    <dbReference type="NCBI Taxonomy" id="748857"/>
    <lineage>
        <taxon>Bacteria</taxon>
        <taxon>Pseudomonadati</taxon>
        <taxon>Verrucomicrobiota</taxon>
        <taxon>Verrucomicrobiia</taxon>
        <taxon>Verrucomicrobiales</taxon>
        <taxon>Verrucomicrobiaceae</taxon>
        <taxon>Roseimicrobium</taxon>
    </lineage>
</organism>
<sequence length="133" mass="15051">MVRFRDYEKLPHDIVGHPPGFEWFCREHAAAARVLSHLDSADALIELQRQFGSFPKNIEPSLMRAPSLRVLEVGPQRSRVLAVIQQATGRTATEALISLRAAPFELARGWPASFQSWRIELESAGARIEIRYD</sequence>
<comment type="caution">
    <text evidence="1">The sequence shown here is derived from an EMBL/GenBank/DDBJ whole genome shotgun (WGS) entry which is preliminary data.</text>
</comment>
<dbReference type="EMBL" id="QNRR01000002">
    <property type="protein sequence ID" value="RBP46508.1"/>
    <property type="molecule type" value="Genomic_DNA"/>
</dbReference>
<dbReference type="Proteomes" id="UP000253426">
    <property type="component" value="Unassembled WGS sequence"/>
</dbReference>
<name>A0A366HTU1_9BACT</name>
<evidence type="ECO:0000313" key="2">
    <source>
        <dbReference type="Proteomes" id="UP000253426"/>
    </source>
</evidence>